<protein>
    <submittedName>
        <fullName evidence="11">Endochitinase 1</fullName>
    </submittedName>
</protein>
<comment type="similarity">
    <text evidence="8">Belongs to the glycosyl hydrolase 18 family.</text>
</comment>
<dbReference type="GO" id="GO:0006032">
    <property type="term" value="P:chitin catabolic process"/>
    <property type="evidence" value="ECO:0007669"/>
    <property type="project" value="UniProtKB-KW"/>
</dbReference>
<dbReference type="Gene3D" id="3.20.20.80">
    <property type="entry name" value="Glycosidases"/>
    <property type="match status" value="1"/>
</dbReference>
<reference evidence="11" key="1">
    <citation type="submission" date="2020-05" db="EMBL/GenBank/DDBJ databases">
        <title>Phylogenomic resolution of chytrid fungi.</title>
        <authorList>
            <person name="Stajich J.E."/>
            <person name="Amses K."/>
            <person name="Simmons R."/>
            <person name="Seto K."/>
            <person name="Myers J."/>
            <person name="Bonds A."/>
            <person name="Quandt C.A."/>
            <person name="Barry K."/>
            <person name="Liu P."/>
            <person name="Grigoriev I."/>
            <person name="Longcore J.E."/>
            <person name="James T.Y."/>
        </authorList>
    </citation>
    <scope>NUCLEOTIDE SEQUENCE</scope>
    <source>
        <strain evidence="11">PLAUS21</strain>
    </source>
</reference>
<evidence type="ECO:0000256" key="1">
    <source>
        <dbReference type="ARBA" id="ARBA00000822"/>
    </source>
</evidence>
<dbReference type="GO" id="GO:0008061">
    <property type="term" value="F:chitin binding"/>
    <property type="evidence" value="ECO:0007669"/>
    <property type="project" value="InterPro"/>
</dbReference>
<dbReference type="InterPro" id="IPR050314">
    <property type="entry name" value="Glycosyl_Hydrlase_18"/>
</dbReference>
<keyword evidence="5 7" id="KW-0326">Glycosidase</keyword>
<keyword evidence="12" id="KW-1185">Reference proteome</keyword>
<comment type="caution">
    <text evidence="11">The sequence shown here is derived from an EMBL/GenBank/DDBJ whole genome shotgun (WGS) entry which is preliminary data.</text>
</comment>
<dbReference type="PROSITE" id="PS51910">
    <property type="entry name" value="GH18_2"/>
    <property type="match status" value="1"/>
</dbReference>
<dbReference type="InterPro" id="IPR001223">
    <property type="entry name" value="Glyco_hydro18_cat"/>
</dbReference>
<dbReference type="InterPro" id="IPR011583">
    <property type="entry name" value="Chitinase_II/V-like_cat"/>
</dbReference>
<evidence type="ECO:0000256" key="5">
    <source>
        <dbReference type="ARBA" id="ARBA00023295"/>
    </source>
</evidence>
<proteinExistence type="inferred from homology"/>
<dbReference type="InterPro" id="IPR029070">
    <property type="entry name" value="Chitinase_insertion_sf"/>
</dbReference>
<feature type="region of interest" description="Disordered" evidence="9">
    <location>
        <begin position="348"/>
        <end position="401"/>
    </location>
</feature>
<dbReference type="Gene3D" id="3.10.50.10">
    <property type="match status" value="1"/>
</dbReference>
<evidence type="ECO:0000256" key="9">
    <source>
        <dbReference type="SAM" id="MobiDB-lite"/>
    </source>
</evidence>
<keyword evidence="3" id="KW-0146">Chitin degradation</keyword>
<evidence type="ECO:0000256" key="6">
    <source>
        <dbReference type="ARBA" id="ARBA00023326"/>
    </source>
</evidence>
<sequence>MWTPSSPGFAQYYTHLNYGFSPLINANLVIGDPTPAEIAKYNDLLALKKTYPSLSVGMTFGGDIVDISPMSKACATDSARTTFATSTVQWTRKYGFDGIDIDWEFPGDTNRGGTANDPANFVLCMKALRDAIEAEQIPSGKSKLWLSAALPGGAGWGSHYQVDKSIQYVDWFNIMAYNIQGTWFSVAQCSAPLYDPFRGKGNTGNDIDAAVKYFVGQSGNQPGKFNLGMSFWGIAYVLQNPSNNQLGLADTFTGNQKLANPGPCSQQPGYMAYFETVQLLQQNHPQTSLDPKGDCKYFTYDTDQLVAYEDPDTIKVKVQYALDQKLGGVSIWGMDSDTRVLDMHKSVSGVTGVSNSPQSSPSTPGNTSGGSNSTTSSGSNTNSSGGSDSGNSSPQPTRSANSAVTNGISLVLIAALLSLQ</sequence>
<dbReference type="Proteomes" id="UP001210925">
    <property type="component" value="Unassembled WGS sequence"/>
</dbReference>
<evidence type="ECO:0000256" key="7">
    <source>
        <dbReference type="RuleBase" id="RU000489"/>
    </source>
</evidence>
<dbReference type="SMART" id="SM00636">
    <property type="entry name" value="Glyco_18"/>
    <property type="match status" value="1"/>
</dbReference>
<dbReference type="AlphaFoldDB" id="A0AAD5UGK3"/>
<keyword evidence="2 7" id="KW-0378">Hydrolase</keyword>
<dbReference type="GO" id="GO:0000272">
    <property type="term" value="P:polysaccharide catabolic process"/>
    <property type="evidence" value="ECO:0007669"/>
    <property type="project" value="UniProtKB-KW"/>
</dbReference>
<evidence type="ECO:0000313" key="12">
    <source>
        <dbReference type="Proteomes" id="UP001210925"/>
    </source>
</evidence>
<dbReference type="InterPro" id="IPR017853">
    <property type="entry name" value="GH"/>
</dbReference>
<keyword evidence="6" id="KW-0624">Polysaccharide degradation</keyword>
<accession>A0AAD5UGK3</accession>
<name>A0AAD5UGK3_9FUNG</name>
<dbReference type="SUPFAM" id="SSF54556">
    <property type="entry name" value="Chitinase insertion domain"/>
    <property type="match status" value="1"/>
</dbReference>
<dbReference type="PROSITE" id="PS01095">
    <property type="entry name" value="GH18_1"/>
    <property type="match status" value="1"/>
</dbReference>
<dbReference type="SUPFAM" id="SSF51445">
    <property type="entry name" value="(Trans)glycosidases"/>
    <property type="match status" value="1"/>
</dbReference>
<evidence type="ECO:0000313" key="11">
    <source>
        <dbReference type="EMBL" id="KAJ3257557.1"/>
    </source>
</evidence>
<dbReference type="Pfam" id="PF00704">
    <property type="entry name" value="Glyco_hydro_18"/>
    <property type="match status" value="1"/>
</dbReference>
<dbReference type="GO" id="GO:0008843">
    <property type="term" value="F:endochitinase activity"/>
    <property type="evidence" value="ECO:0007669"/>
    <property type="project" value="UniProtKB-EC"/>
</dbReference>
<keyword evidence="4" id="KW-0119">Carbohydrate metabolism</keyword>
<gene>
    <name evidence="11" type="primary">CHIT1</name>
    <name evidence="11" type="ORF">HK103_004466</name>
</gene>
<comment type="catalytic activity">
    <reaction evidence="1">
        <text>Random endo-hydrolysis of N-acetyl-beta-D-glucosaminide (1-&gt;4)-beta-linkages in chitin and chitodextrins.</text>
        <dbReference type="EC" id="3.2.1.14"/>
    </reaction>
</comment>
<dbReference type="InterPro" id="IPR001579">
    <property type="entry name" value="Glyco_hydro_18_chit_AS"/>
</dbReference>
<evidence type="ECO:0000256" key="2">
    <source>
        <dbReference type="ARBA" id="ARBA00022801"/>
    </source>
</evidence>
<evidence type="ECO:0000256" key="3">
    <source>
        <dbReference type="ARBA" id="ARBA00023024"/>
    </source>
</evidence>
<feature type="domain" description="GH18" evidence="10">
    <location>
        <begin position="1"/>
        <end position="354"/>
    </location>
</feature>
<evidence type="ECO:0000256" key="4">
    <source>
        <dbReference type="ARBA" id="ARBA00023277"/>
    </source>
</evidence>
<dbReference type="PANTHER" id="PTHR11177">
    <property type="entry name" value="CHITINASE"/>
    <property type="match status" value="1"/>
</dbReference>
<dbReference type="EMBL" id="JADGKB010000037">
    <property type="protein sequence ID" value="KAJ3257557.1"/>
    <property type="molecule type" value="Genomic_DNA"/>
</dbReference>
<feature type="compositionally biased region" description="Low complexity" evidence="9">
    <location>
        <begin position="351"/>
        <end position="394"/>
    </location>
</feature>
<evidence type="ECO:0000259" key="10">
    <source>
        <dbReference type="PROSITE" id="PS51910"/>
    </source>
</evidence>
<evidence type="ECO:0000256" key="8">
    <source>
        <dbReference type="RuleBase" id="RU004453"/>
    </source>
</evidence>
<dbReference type="PANTHER" id="PTHR11177:SF317">
    <property type="entry name" value="CHITINASE 12-RELATED"/>
    <property type="match status" value="1"/>
</dbReference>
<organism evidence="11 12">
    <name type="scientific">Boothiomyces macroporosus</name>
    <dbReference type="NCBI Taxonomy" id="261099"/>
    <lineage>
        <taxon>Eukaryota</taxon>
        <taxon>Fungi</taxon>
        <taxon>Fungi incertae sedis</taxon>
        <taxon>Chytridiomycota</taxon>
        <taxon>Chytridiomycota incertae sedis</taxon>
        <taxon>Chytridiomycetes</taxon>
        <taxon>Rhizophydiales</taxon>
        <taxon>Terramycetaceae</taxon>
        <taxon>Boothiomyces</taxon>
    </lineage>
</organism>